<dbReference type="GeneID" id="114848371"/>
<dbReference type="Proteomes" id="UP000515150">
    <property type="component" value="Chromosome 22"/>
</dbReference>
<dbReference type="InterPro" id="IPR000306">
    <property type="entry name" value="Znf_FYVE"/>
</dbReference>
<dbReference type="RefSeq" id="XP_028994645.1">
    <property type="nucleotide sequence ID" value="XM_029138812.3"/>
</dbReference>
<evidence type="ECO:0000256" key="5">
    <source>
        <dbReference type="ARBA" id="ARBA00022833"/>
    </source>
</evidence>
<evidence type="ECO:0000313" key="13">
    <source>
        <dbReference type="RefSeq" id="XP_028994646.1"/>
    </source>
</evidence>
<dbReference type="SMART" id="SM00064">
    <property type="entry name" value="FYVE"/>
    <property type="match status" value="1"/>
</dbReference>
<reference evidence="12 13" key="1">
    <citation type="submission" date="2025-04" db="UniProtKB">
        <authorList>
            <consortium name="RefSeq"/>
        </authorList>
    </citation>
    <scope>IDENTIFICATION</scope>
</reference>
<dbReference type="SUPFAM" id="SSF57903">
    <property type="entry name" value="FYVE/PHD zinc finger"/>
    <property type="match status" value="1"/>
</dbReference>
<proteinExistence type="predicted"/>
<feature type="region of interest" description="Disordered" evidence="9">
    <location>
        <begin position="1268"/>
        <end position="1305"/>
    </location>
</feature>
<dbReference type="Pfam" id="PF01363">
    <property type="entry name" value="FYVE"/>
    <property type="match status" value="1"/>
</dbReference>
<dbReference type="GO" id="GO:0030496">
    <property type="term" value="C:midbody"/>
    <property type="evidence" value="ECO:0007669"/>
    <property type="project" value="TreeGrafter"/>
</dbReference>
<comment type="subunit">
    <text evidence="6">Interacts with AP5Z1, AP5B1, AP5S1 and SPG11. Interacts with TTC19 and KIF13A.</text>
</comment>
<evidence type="ECO:0000256" key="6">
    <source>
        <dbReference type="ARBA" id="ARBA00025962"/>
    </source>
</evidence>
<evidence type="ECO:0000256" key="2">
    <source>
        <dbReference type="ARBA" id="ARBA00022553"/>
    </source>
</evidence>
<evidence type="ECO:0000313" key="11">
    <source>
        <dbReference type="Proteomes" id="UP000515150"/>
    </source>
</evidence>
<feature type="compositionally biased region" description="Polar residues" evidence="9">
    <location>
        <begin position="566"/>
        <end position="582"/>
    </location>
</feature>
<dbReference type="CDD" id="cd15724">
    <property type="entry name" value="FYVE_ZFY26"/>
    <property type="match status" value="1"/>
</dbReference>
<feature type="region of interest" description="Disordered" evidence="9">
    <location>
        <begin position="1781"/>
        <end position="1836"/>
    </location>
</feature>
<feature type="compositionally biased region" description="Low complexity" evidence="9">
    <location>
        <begin position="1781"/>
        <end position="1801"/>
    </location>
</feature>
<organism evidence="11 12">
    <name type="scientific">Betta splendens</name>
    <name type="common">Siamese fighting fish</name>
    <dbReference type="NCBI Taxonomy" id="158456"/>
    <lineage>
        <taxon>Eukaryota</taxon>
        <taxon>Metazoa</taxon>
        <taxon>Chordata</taxon>
        <taxon>Craniata</taxon>
        <taxon>Vertebrata</taxon>
        <taxon>Euteleostomi</taxon>
        <taxon>Actinopterygii</taxon>
        <taxon>Neopterygii</taxon>
        <taxon>Teleostei</taxon>
        <taxon>Neoteleostei</taxon>
        <taxon>Acanthomorphata</taxon>
        <taxon>Anabantaria</taxon>
        <taxon>Anabantiformes</taxon>
        <taxon>Anabantoidei</taxon>
        <taxon>Osphronemidae</taxon>
        <taxon>Betta</taxon>
    </lineage>
</organism>
<sequence length="2583" mass="287154">MATHPFGREAETSLQDLFEYFKRCLQHGEWELACACVPQLLNSTGGLSANVRGIIKAIICHPYSLTWESVGSPHKLAWFWLQVLEKWTEEQVSPSVRRELEFMLLLEELGSEGIPDGTLKELHQVFLDAQSDQPAIMCLRTSKAAVDSSLQTLLERKKPSLAQCLAQFLEDQSCTENHYLQHTFIQHLMNKLAKPERNPEWVEDIYAVLAVMPWSSQRSGGQFEALCEVLWGAKDDTLNEERILNSLLRPRSDALVSMFCSTAIRLQRDCLLRNMPNTQADLPEAEKLALSLCCHKDRPSAWKMVYFECLSSGKHFLEQVLVTGLDLMKHEEFSQLKDLLQLEFQPLSRLLLLLGWTQCRSLSSAQKLLSVLHREQAPSNDSVLQEFANLLSSQLKILEWCKNNNPAISTEALLAQLHTLDSHSALYILNSLTPLPQFEERRILDLLHQLPTSLGTDDTSPGVQRNIVLFQGFCAMKYAIYALCVNAHQYSNCPEFTSVHQQQLSEAEVDQTSTSSDGCRLQFHQYLSECQLYLEAVPAMFRLELLENIFSLLFLSTADFVQQNPKDSNSNLKTGHANQDSLPHSEVRAKEKIDDTEDSRKESQKCCASSSTAAHNAHLDLSHLIQGCRGFLVDVTAMEGFLKLLKEGLEGMCVVGQREGQEAGRALSREAEAAECLGCSVTAETFGSRLQRLSKRTAEAQWRLQIITSNQATGSGSESPLLTSSFSCTVTSQRHSKSSSLRRRRKPGRHVTERQSSIEKHNGEVSTSASDGGGSAIASCVEVDVCPCGGPHSWLVPAMLSPPESLLISCIRRGNFMEARQVSLVFDLGSSACCGELVFMERYKEVLGELAQVEQKMEKQSVSSSSSSSEGLASTAASGVGRTRLGSSGRSTLQAIGSAAAAGVAVYSISDIADRLLSTPAHPMPTLEDCYWLSCCSSDPSGLLYTLLDELSPAAMAAFDLACCHCLLWKTSRQLLDTAERRLSSSLEDRGVRVDPKVPHAEGICGFPMVLQQINKILNHSVTNKGSVKTETVEDQVFASPFGCCAQEVLLCCHPILREENIAFRLGLTQRLETTLHNLSTATDGAEGSVGSALLALLVEQANLKQSELDVHRVRSSMKQLLRSLDQLCPFEPDRDLARPDYVRSFFDYVNTLASVLVRSLCSEDQSTEVKLGNPLLVLLQSPFQLISHLLFERQVPPDRVLSLLQQEGLRLNVQQVIVQRCCETLPLWFSSPPAGVKTDDGQFGIASLCVLLQQHAQEHLPTLGIAEPQSDESSESEGSLEDHSATSSTFSNFPPSSSSSSLSSSNSFLLTPSALSFLKSRSPLLATLVCLSACKGETAKTQSSGWSGYFRSGRKEVVLDGEQICREVDKLLKEFPILRSYLHTMAEPVLGTPLSENEDGSAGLGAVVCGKPLVSLLLSGPQEEVAQAVAADAFKKALISKDLNRALSLLELYGQGCSQEGALRDQLLACAALEDGDKGIGQLFRVQDANLRARVALQGLERWPLAACLELLKFCLNDPSTDASLRTEVELRKKELDIYEKMLNLEPSLPWATWQEIRLESKTKSESMLSMMLEAKEFALCAQWVEMNSVSDQLKLQLKTEHLLHLLENAKTNEAFQMLEGLSDVVGLDVCERALDRRPVLAACHFLADYLTLHFQRQVSPARRRHIHALHLGSKVLLTLPPAARQDYFSLLSEPLLMLEQLLMNLKVDWAEVAVRTLQSLLVGQEAGFGVEDIDKLLSEYARKALDFSCAPRERSRSDSVISLQDALMMCPAQDSISLSSSRFDSPVPSASSTPTHTASQHNTESQRDRSSAGRKRSSPVKFKPPDQPPARKDWVPDTKHHVCMVCRRERFTMFNRRHHCRTCGRLVCHACSEHKMAVEGCPGDDVRVCDQCYAYFHPDSDDELEPAEVAGSPVLTEQDLDGMLHLPEVVHRQVHLTTDPGENQLLRCEFYYEQAPSAYLCVAILSLHSDQGSCGRQLISHCRDLSCKLTNPEVDACLLTDIMRQLLFSAKLMFVKVGRSQDLALCDSYISKVDVLKILVTANYTYVPSLDDILETSAVTRLRNQLLEAEHYQLAVEVSTKSGLDPSGVWQAWGRALLKSGNLSGAREKFSRFLKAPVDRNQLNLGPLLVQEIVQHLETSVRLTLSMTFSEDVLASLRELEDALADRAPVERSEGLMKNCSLHQECLYYLNTYGSHLALISYYMRHDCMTEALTYLLNKECPEEVFLEGVLQPSLEQGRLGRLQDVLEKLDPGLETCSRYLIASCQFLQRRGYFHTLYQFQQFMMDHVRAAMTCIRFFTNGATSYVQLGEQQRWLVRAKEHLRTYLQEQQGRGPGRKKSQVNSFRKMMSSSDVSRHINTVELQLEVTRFLQRCETAGTSKDSQPGTLTSKSPASNSPPTLFFGNPMKVEVACKVMLGGKNIEEGFGIAYRVIQDFQLEAQAVYVRAGQRLVRQKQYGAVRQLLKCVSESGTATKNDCDALVLSCVSVADKGPANAKELESLIVETKNPESKIKAYLLCGKLRPAYLLAVKLEPTRARPLVQDVLQAAEGAQDSVMQNICRQWLSEHQHKSCQQRQSRPNAR</sequence>
<dbReference type="PANTHER" id="PTHR46591:SF1">
    <property type="entry name" value="ZINC FINGER FYVE DOMAIN-CONTAINING PROTEIN 26"/>
    <property type="match status" value="1"/>
</dbReference>
<evidence type="ECO:0000256" key="9">
    <source>
        <dbReference type="SAM" id="MobiDB-lite"/>
    </source>
</evidence>
<dbReference type="GO" id="GO:0005765">
    <property type="term" value="C:lysosomal membrane"/>
    <property type="evidence" value="ECO:0007669"/>
    <property type="project" value="TreeGrafter"/>
</dbReference>
<dbReference type="InterPro" id="IPR028730">
    <property type="entry name" value="ZFYVE26"/>
</dbReference>
<dbReference type="PROSITE" id="PS50178">
    <property type="entry name" value="ZF_FYVE"/>
    <property type="match status" value="1"/>
</dbReference>
<gene>
    <name evidence="12 13" type="primary">zfyve26</name>
</gene>
<evidence type="ECO:0000256" key="3">
    <source>
        <dbReference type="ARBA" id="ARBA00022723"/>
    </source>
</evidence>
<dbReference type="PANTHER" id="PTHR46591">
    <property type="entry name" value="ZINC FINGER FYVE DOMAIN-CONTAINING PROTEIN 26"/>
    <property type="match status" value="1"/>
</dbReference>
<feature type="region of interest" description="Disordered" evidence="9">
    <location>
        <begin position="566"/>
        <end position="597"/>
    </location>
</feature>
<protein>
    <recommendedName>
        <fullName evidence="1">Zinc finger FYVE domain-containing protein 26</fullName>
    </recommendedName>
</protein>
<dbReference type="RefSeq" id="XP_028994646.1">
    <property type="nucleotide sequence ID" value="XM_029138813.2"/>
</dbReference>
<keyword evidence="4 8" id="KW-0863">Zinc-finger</keyword>
<dbReference type="OrthoDB" id="1936617at2759"/>
<dbReference type="InterPro" id="IPR011011">
    <property type="entry name" value="Znf_FYVE_PHD"/>
</dbReference>
<dbReference type="GO" id="GO:0000724">
    <property type="term" value="P:double-strand break repair via homologous recombination"/>
    <property type="evidence" value="ECO:0007669"/>
    <property type="project" value="InterPro"/>
</dbReference>
<feature type="compositionally biased region" description="Basic and acidic residues" evidence="9">
    <location>
        <begin position="750"/>
        <end position="763"/>
    </location>
</feature>
<keyword evidence="3" id="KW-0479">Metal-binding</keyword>
<evidence type="ECO:0000313" key="12">
    <source>
        <dbReference type="RefSeq" id="XP_028994645.1"/>
    </source>
</evidence>
<feature type="compositionally biased region" description="Low complexity" evidence="9">
    <location>
        <begin position="1286"/>
        <end position="1305"/>
    </location>
</feature>
<evidence type="ECO:0000259" key="10">
    <source>
        <dbReference type="PROSITE" id="PS50178"/>
    </source>
</evidence>
<feature type="region of interest" description="Disordered" evidence="9">
    <location>
        <begin position="2378"/>
        <end position="2402"/>
    </location>
</feature>
<keyword evidence="2" id="KW-0597">Phosphoprotein</keyword>
<feature type="domain" description="FYVE-type" evidence="10">
    <location>
        <begin position="1839"/>
        <end position="1899"/>
    </location>
</feature>
<evidence type="ECO:0000256" key="7">
    <source>
        <dbReference type="ARBA" id="ARBA00044939"/>
    </source>
</evidence>
<dbReference type="KEGG" id="bspl:114848371"/>
<feature type="compositionally biased region" description="Basic and acidic residues" evidence="9">
    <location>
        <begin position="583"/>
        <end position="597"/>
    </location>
</feature>
<dbReference type="GO" id="GO:0032465">
    <property type="term" value="P:regulation of cytokinesis"/>
    <property type="evidence" value="ECO:0007669"/>
    <property type="project" value="TreeGrafter"/>
</dbReference>
<accession>A0A6P7LJY1</accession>
<dbReference type="Gene3D" id="3.30.40.10">
    <property type="entry name" value="Zinc/RING finger domain, C3HC4 (zinc finger)"/>
    <property type="match status" value="1"/>
</dbReference>
<feature type="compositionally biased region" description="Polar residues" evidence="9">
    <location>
        <begin position="2378"/>
        <end position="2400"/>
    </location>
</feature>
<keyword evidence="5" id="KW-0862">Zinc</keyword>
<dbReference type="GO" id="GO:0032266">
    <property type="term" value="F:phosphatidylinositol-3-phosphate binding"/>
    <property type="evidence" value="ECO:0007669"/>
    <property type="project" value="InterPro"/>
</dbReference>
<dbReference type="GO" id="GO:0007040">
    <property type="term" value="P:lysosome organization"/>
    <property type="evidence" value="ECO:0007669"/>
    <property type="project" value="UniProtKB-ARBA"/>
</dbReference>
<keyword evidence="11" id="KW-1185">Reference proteome</keyword>
<evidence type="ECO:0000256" key="4">
    <source>
        <dbReference type="ARBA" id="ARBA00022771"/>
    </source>
</evidence>
<dbReference type="GO" id="GO:0000281">
    <property type="term" value="P:mitotic cytokinesis"/>
    <property type="evidence" value="ECO:0007669"/>
    <property type="project" value="InterPro"/>
</dbReference>
<dbReference type="GO" id="GO:0005813">
    <property type="term" value="C:centrosome"/>
    <property type="evidence" value="ECO:0007669"/>
    <property type="project" value="TreeGrafter"/>
</dbReference>
<name>A0A6P7LJY1_BETSP</name>
<evidence type="ECO:0000256" key="8">
    <source>
        <dbReference type="PROSITE-ProRule" id="PRU00091"/>
    </source>
</evidence>
<evidence type="ECO:0000256" key="1">
    <source>
        <dbReference type="ARBA" id="ARBA00014373"/>
    </source>
</evidence>
<dbReference type="CTD" id="23503"/>
<dbReference type="FunFam" id="3.30.40.10:FF:000295">
    <property type="entry name" value="Zinc finger, FYVE domain-containing 26"/>
    <property type="match status" value="1"/>
</dbReference>
<dbReference type="InterPro" id="IPR017455">
    <property type="entry name" value="Znf_FYVE-rel"/>
</dbReference>
<dbReference type="InterPro" id="IPR057946">
    <property type="entry name" value="TPR_ZFYVE26"/>
</dbReference>
<feature type="compositionally biased region" description="Acidic residues" evidence="9">
    <location>
        <begin position="1270"/>
        <end position="1280"/>
    </location>
</feature>
<feature type="region of interest" description="Disordered" evidence="9">
    <location>
        <begin position="728"/>
        <end position="771"/>
    </location>
</feature>
<dbReference type="GO" id="GO:0008270">
    <property type="term" value="F:zinc ion binding"/>
    <property type="evidence" value="ECO:0007669"/>
    <property type="project" value="UniProtKB-KW"/>
</dbReference>
<dbReference type="Pfam" id="PF25569">
    <property type="entry name" value="TPR_ZFYVE26"/>
    <property type="match status" value="1"/>
</dbReference>
<feature type="compositionally biased region" description="Basic residues" evidence="9">
    <location>
        <begin position="734"/>
        <end position="749"/>
    </location>
</feature>
<dbReference type="InterPro" id="IPR013083">
    <property type="entry name" value="Znf_RING/FYVE/PHD"/>
</dbReference>
<comment type="function">
    <text evidence="7">Phosphatidylinositol 3-phosphate-binding protein required for the abscission step in cytokinesis: recruited to the midbody during cytokinesis and acts as a regulator of abscission. May also be required for efficient homologous recombination DNA double-strand break repair.</text>
</comment>